<keyword evidence="10" id="KW-1185">Reference proteome</keyword>
<keyword evidence="4" id="KW-1003">Cell membrane</keyword>
<dbReference type="Pfam" id="PF01032">
    <property type="entry name" value="FecCD"/>
    <property type="match status" value="1"/>
</dbReference>
<comment type="subcellular location">
    <subcellularLocation>
        <location evidence="1">Cell membrane</location>
        <topology evidence="1">Multi-pass membrane protein</topology>
    </subcellularLocation>
</comment>
<dbReference type="AlphaFoldDB" id="A0A1E5LCG4"/>
<accession>A0A1E5LCG4</accession>
<dbReference type="GO" id="GO:0005886">
    <property type="term" value="C:plasma membrane"/>
    <property type="evidence" value="ECO:0007669"/>
    <property type="project" value="UniProtKB-SubCell"/>
</dbReference>
<evidence type="ECO:0000256" key="7">
    <source>
        <dbReference type="ARBA" id="ARBA00023136"/>
    </source>
</evidence>
<comment type="caution">
    <text evidence="9">The sequence shown here is derived from an EMBL/GenBank/DDBJ whole genome shotgun (WGS) entry which is preliminary data.</text>
</comment>
<dbReference type="SUPFAM" id="SSF81345">
    <property type="entry name" value="ABC transporter involved in vitamin B12 uptake, BtuC"/>
    <property type="match status" value="1"/>
</dbReference>
<dbReference type="InterPro" id="IPR037294">
    <property type="entry name" value="ABC_BtuC-like"/>
</dbReference>
<proteinExistence type="inferred from homology"/>
<evidence type="ECO:0000256" key="4">
    <source>
        <dbReference type="ARBA" id="ARBA00022475"/>
    </source>
</evidence>
<feature type="transmembrane region" description="Helical" evidence="8">
    <location>
        <begin position="239"/>
        <end position="266"/>
    </location>
</feature>
<comment type="similarity">
    <text evidence="2">Belongs to the binding-protein-dependent transport system permease family. FecCD subfamily.</text>
</comment>
<dbReference type="RefSeq" id="WP_069718226.1">
    <property type="nucleotide sequence ID" value="NZ_MJEH01000046.1"/>
</dbReference>
<evidence type="ECO:0000313" key="9">
    <source>
        <dbReference type="EMBL" id="OEH91751.1"/>
    </source>
</evidence>
<feature type="transmembrane region" description="Helical" evidence="8">
    <location>
        <begin position="96"/>
        <end position="114"/>
    </location>
</feature>
<dbReference type="InterPro" id="IPR000522">
    <property type="entry name" value="ABC_transptr_permease_BtuC"/>
</dbReference>
<feature type="transmembrane region" description="Helical" evidence="8">
    <location>
        <begin position="14"/>
        <end position="37"/>
    </location>
</feature>
<evidence type="ECO:0000256" key="6">
    <source>
        <dbReference type="ARBA" id="ARBA00022989"/>
    </source>
</evidence>
<keyword evidence="7 8" id="KW-0472">Membrane</keyword>
<organism evidence="9 10">
    <name type="scientific">Bacillus solimangrovi</name>
    <dbReference type="NCBI Taxonomy" id="1305675"/>
    <lineage>
        <taxon>Bacteria</taxon>
        <taxon>Bacillati</taxon>
        <taxon>Bacillota</taxon>
        <taxon>Bacilli</taxon>
        <taxon>Bacillales</taxon>
        <taxon>Bacillaceae</taxon>
        <taxon>Bacillus</taxon>
    </lineage>
</organism>
<dbReference type="CDD" id="cd06550">
    <property type="entry name" value="TM_ABC_iron-siderophores_like"/>
    <property type="match status" value="1"/>
</dbReference>
<gene>
    <name evidence="9" type="primary">fecD</name>
    <name evidence="9" type="ORF">BFG57_17770</name>
</gene>
<feature type="transmembrane region" description="Helical" evidence="8">
    <location>
        <begin position="120"/>
        <end position="139"/>
    </location>
</feature>
<evidence type="ECO:0000256" key="5">
    <source>
        <dbReference type="ARBA" id="ARBA00022692"/>
    </source>
</evidence>
<feature type="transmembrane region" description="Helical" evidence="8">
    <location>
        <begin position="278"/>
        <end position="295"/>
    </location>
</feature>
<dbReference type="PANTHER" id="PTHR30472">
    <property type="entry name" value="FERRIC ENTEROBACTIN TRANSPORT SYSTEM PERMEASE PROTEIN"/>
    <property type="match status" value="1"/>
</dbReference>
<evidence type="ECO:0000256" key="3">
    <source>
        <dbReference type="ARBA" id="ARBA00022448"/>
    </source>
</evidence>
<dbReference type="FunFam" id="1.10.3470.10:FF:000001">
    <property type="entry name" value="Vitamin B12 ABC transporter permease BtuC"/>
    <property type="match status" value="1"/>
</dbReference>
<dbReference type="STRING" id="1305675.BFG57_17770"/>
<feature type="transmembrane region" description="Helical" evidence="8">
    <location>
        <begin position="307"/>
        <end position="327"/>
    </location>
</feature>
<dbReference type="Proteomes" id="UP000095209">
    <property type="component" value="Unassembled WGS sequence"/>
</dbReference>
<dbReference type="GO" id="GO:0022857">
    <property type="term" value="F:transmembrane transporter activity"/>
    <property type="evidence" value="ECO:0007669"/>
    <property type="project" value="InterPro"/>
</dbReference>
<feature type="transmembrane region" description="Helical" evidence="8">
    <location>
        <begin position="66"/>
        <end position="84"/>
    </location>
</feature>
<sequence length="334" mass="35183">MRHVITLKRTPKMWIWLLSILVTLFSIISIGVGAIYISPIKVIAALTGMGAEEHLFIISNYRLPRIAVALLVGSGLAISGTILQGTIRNPLASPDVIGITKGAGLAAVIVIILFPSSPTIVLPIAAFIGAALVAVALYLFSYKRGIRPATLALVGIALGAVCNAGIQYLMIKFPLDANAALVWLTGSLWGRGWDEVAGILPLVLILIPVTFIFAIKLDILNLGDDVAEGLGEHVNRSRVLMLILAVALAGVCVAIVGSIGFVGLIAPHIARQLVGAKHSYLLPISALIGILLVLLADGLGRGLIPPIEIPAGIFTAVIGAPYFLYLLRRESKVK</sequence>
<dbReference type="EMBL" id="MJEH01000046">
    <property type="protein sequence ID" value="OEH91751.1"/>
    <property type="molecule type" value="Genomic_DNA"/>
</dbReference>
<dbReference type="PANTHER" id="PTHR30472:SF37">
    <property type="entry name" value="FE(3+) DICITRATE TRANSPORT SYSTEM PERMEASE PROTEIN FECD-RELATED"/>
    <property type="match status" value="1"/>
</dbReference>
<protein>
    <submittedName>
        <fullName evidence="9">Iron-dicitrate transporter subunit FecD</fullName>
    </submittedName>
</protein>
<dbReference type="OrthoDB" id="9811721at2"/>
<keyword evidence="6 8" id="KW-1133">Transmembrane helix</keyword>
<evidence type="ECO:0000256" key="8">
    <source>
        <dbReference type="SAM" id="Phobius"/>
    </source>
</evidence>
<dbReference type="GO" id="GO:0033214">
    <property type="term" value="P:siderophore-iron import into cell"/>
    <property type="evidence" value="ECO:0007669"/>
    <property type="project" value="TreeGrafter"/>
</dbReference>
<name>A0A1E5LCG4_9BACI</name>
<reference evidence="9 10" key="1">
    <citation type="submission" date="2016-08" db="EMBL/GenBank/DDBJ databases">
        <title>Genome of Bacillus solimangrovi GH2-4.</title>
        <authorList>
            <person name="Lim S."/>
            <person name="Kim B.-C."/>
        </authorList>
    </citation>
    <scope>NUCLEOTIDE SEQUENCE [LARGE SCALE GENOMIC DNA]</scope>
    <source>
        <strain evidence="9 10">GH2-4</strain>
    </source>
</reference>
<feature type="transmembrane region" description="Helical" evidence="8">
    <location>
        <begin position="151"/>
        <end position="171"/>
    </location>
</feature>
<dbReference type="Gene3D" id="1.10.3470.10">
    <property type="entry name" value="ABC transporter involved in vitamin B12 uptake, BtuC"/>
    <property type="match status" value="1"/>
</dbReference>
<evidence type="ECO:0000256" key="2">
    <source>
        <dbReference type="ARBA" id="ARBA00007935"/>
    </source>
</evidence>
<evidence type="ECO:0000256" key="1">
    <source>
        <dbReference type="ARBA" id="ARBA00004651"/>
    </source>
</evidence>
<keyword evidence="5 8" id="KW-0812">Transmembrane</keyword>
<keyword evidence="3" id="KW-0813">Transport</keyword>
<evidence type="ECO:0000313" key="10">
    <source>
        <dbReference type="Proteomes" id="UP000095209"/>
    </source>
</evidence>
<feature type="transmembrane region" description="Helical" evidence="8">
    <location>
        <begin position="200"/>
        <end position="219"/>
    </location>
</feature>